<reference evidence="2 3" key="1">
    <citation type="journal article" date="2023" name="Int. J. Syst. Evol. Microbiol.">
        <title>Ligilactobacillus ubinensis sp. nov., a novel species isolated from the wild ferment of a durian fruit (Durio zibethinus).</title>
        <authorList>
            <person name="Heng Y.C."/>
            <person name="Menon N."/>
            <person name="Chen B."/>
            <person name="Loo B.Z.L."/>
            <person name="Wong G.W.J."/>
            <person name="Lim A.C.H."/>
            <person name="Silvaraju S."/>
            <person name="Kittelmann S."/>
        </authorList>
    </citation>
    <scope>NUCLEOTIDE SEQUENCE [LARGE SCALE GENOMIC DNA]</scope>
    <source>
        <strain evidence="2 3">WILCCON 0076</strain>
    </source>
</reference>
<name>A0A9X2JK07_9LACO</name>
<evidence type="ECO:0000259" key="1">
    <source>
        <dbReference type="SMART" id="SM00635"/>
    </source>
</evidence>
<dbReference type="Pfam" id="PF02368">
    <property type="entry name" value="Big_2"/>
    <property type="match status" value="1"/>
</dbReference>
<accession>A0A9X2JK07</accession>
<evidence type="ECO:0000313" key="2">
    <source>
        <dbReference type="EMBL" id="MCP0885913.1"/>
    </source>
</evidence>
<feature type="domain" description="BIG2" evidence="1">
    <location>
        <begin position="292"/>
        <end position="374"/>
    </location>
</feature>
<dbReference type="InterPro" id="IPR003343">
    <property type="entry name" value="Big_2"/>
</dbReference>
<comment type="caution">
    <text evidence="2">The sequence shown here is derived from an EMBL/GenBank/DDBJ whole genome shotgun (WGS) entry which is preliminary data.</text>
</comment>
<dbReference type="InterPro" id="IPR008964">
    <property type="entry name" value="Invasin/intimin_cell_adhesion"/>
</dbReference>
<organism evidence="2 3">
    <name type="scientific">Ligilactobacillus ubinensis</name>
    <dbReference type="NCBI Taxonomy" id="2876789"/>
    <lineage>
        <taxon>Bacteria</taxon>
        <taxon>Bacillati</taxon>
        <taxon>Bacillota</taxon>
        <taxon>Bacilli</taxon>
        <taxon>Lactobacillales</taxon>
        <taxon>Lactobacillaceae</taxon>
        <taxon>Ligilactobacillus</taxon>
    </lineage>
</organism>
<dbReference type="Gene3D" id="2.60.40.1080">
    <property type="match status" value="1"/>
</dbReference>
<protein>
    <submittedName>
        <fullName evidence="2">Ig-like domain-containing protein</fullName>
    </submittedName>
</protein>
<sequence length="378" mass="40061">MATTNNNQIAVRMYQKQFMQLMQTVFQAQSAFSPAFGELQAHDGVQNKDIAFYVKTNDLAVVIGEYSTDENTAFGSGTGNSSRFGERKEIIYADTDVPYTFEWAIHEGLDRYTVNTDLDAAVADRLNLQAQAKTRFFNVKLGKALVEAASEDLGSDLSTGDKINAAFETVVQKFTDLEIVVPARAYVTADIYNAIIDYDKVTNFKGSKVNIDENGILSFRGITVNKTPARYMDGKQIIFAPDNIGHAFIGIVTTRTIESEDFDGVALQGAGKGGTFILDDNKAAIFTAGATEVTGITLSQKTASIKVGATKQVTVSAEPATASNASSVVSAAIFASSDTNVATVATDGTITGVAAGTATITATSGDFTATVAVTVTEA</sequence>
<gene>
    <name evidence="2" type="ORF">LB941_01010</name>
</gene>
<dbReference type="SUPFAM" id="SSF49373">
    <property type="entry name" value="Invasin/intimin cell-adhesion fragments"/>
    <property type="match status" value="1"/>
</dbReference>
<dbReference type="RefSeq" id="WP_253358703.1">
    <property type="nucleotide sequence ID" value="NZ_JAIULA010000001.1"/>
</dbReference>
<keyword evidence="3" id="KW-1185">Reference proteome</keyword>
<evidence type="ECO:0000313" key="3">
    <source>
        <dbReference type="Proteomes" id="UP001139006"/>
    </source>
</evidence>
<dbReference type="SMART" id="SM00635">
    <property type="entry name" value="BID_2"/>
    <property type="match status" value="1"/>
</dbReference>
<dbReference type="AlphaFoldDB" id="A0A9X2JK07"/>
<dbReference type="EMBL" id="JAIULA010000001">
    <property type="protein sequence ID" value="MCP0885913.1"/>
    <property type="molecule type" value="Genomic_DNA"/>
</dbReference>
<proteinExistence type="predicted"/>
<dbReference type="Proteomes" id="UP001139006">
    <property type="component" value="Unassembled WGS sequence"/>
</dbReference>